<keyword evidence="3" id="KW-0808">Transferase</keyword>
<dbReference type="PANTHER" id="PTHR42878">
    <property type="entry name" value="TWO-COMPONENT HISTIDINE KINASE"/>
    <property type="match status" value="1"/>
</dbReference>
<dbReference type="Proteomes" id="UP000020492">
    <property type="component" value="Unassembled WGS sequence"/>
</dbReference>
<dbReference type="GO" id="GO:0030295">
    <property type="term" value="F:protein kinase activator activity"/>
    <property type="evidence" value="ECO:0007669"/>
    <property type="project" value="TreeGrafter"/>
</dbReference>
<evidence type="ECO:0000256" key="5">
    <source>
        <dbReference type="ARBA" id="ARBA00023136"/>
    </source>
</evidence>
<organism evidence="7 8">
    <name type="scientific">Deinococcus phoenicis</name>
    <dbReference type="NCBI Taxonomy" id="1476583"/>
    <lineage>
        <taxon>Bacteria</taxon>
        <taxon>Thermotogati</taxon>
        <taxon>Deinococcota</taxon>
        <taxon>Deinococci</taxon>
        <taxon>Deinococcales</taxon>
        <taxon>Deinococcaceae</taxon>
        <taxon>Deinococcus</taxon>
    </lineage>
</organism>
<dbReference type="PROSITE" id="PS50109">
    <property type="entry name" value="HIS_KIN"/>
    <property type="match status" value="1"/>
</dbReference>
<keyword evidence="8" id="KW-1185">Reference proteome</keyword>
<comment type="caution">
    <text evidence="7">The sequence shown here is derived from an EMBL/GenBank/DDBJ whole genome shotgun (WGS) entry which is preliminary data.</text>
</comment>
<dbReference type="InterPro" id="IPR050351">
    <property type="entry name" value="BphY/WalK/GraS-like"/>
</dbReference>
<dbReference type="SUPFAM" id="SSF55785">
    <property type="entry name" value="PYP-like sensor domain (PAS domain)"/>
    <property type="match status" value="1"/>
</dbReference>
<dbReference type="NCBIfam" id="TIGR00229">
    <property type="entry name" value="sensory_box"/>
    <property type="match status" value="1"/>
</dbReference>
<keyword evidence="4" id="KW-0418">Kinase</keyword>
<gene>
    <name evidence="7" type="ORF">DEIPH_ctg026orf0001</name>
</gene>
<name>A0A016QQU3_9DEIO</name>
<accession>A0A016QQU3</accession>
<evidence type="ECO:0000256" key="4">
    <source>
        <dbReference type="ARBA" id="ARBA00022777"/>
    </source>
</evidence>
<dbReference type="PANTHER" id="PTHR42878:SF15">
    <property type="entry name" value="BACTERIOPHYTOCHROME"/>
    <property type="match status" value="1"/>
</dbReference>
<dbReference type="Pfam" id="PF02518">
    <property type="entry name" value="HATPase_c"/>
    <property type="match status" value="1"/>
</dbReference>
<dbReference type="SMART" id="SM00091">
    <property type="entry name" value="PAS"/>
    <property type="match status" value="1"/>
</dbReference>
<reference evidence="7 8" key="1">
    <citation type="submission" date="2014-03" db="EMBL/GenBank/DDBJ databases">
        <title>Draft genome sequence of Deinococcus phoenicis 1P10ME.</title>
        <authorList>
            <person name="Stepanov V.G."/>
            <person name="Vaishampayan P."/>
            <person name="Venkateswaran K."/>
            <person name="Fox G.E."/>
        </authorList>
    </citation>
    <scope>NUCLEOTIDE SEQUENCE [LARGE SCALE GENOMIC DNA]</scope>
    <source>
        <strain evidence="7 8">1P10ME</strain>
    </source>
</reference>
<dbReference type="EMBL" id="JHAC01000026">
    <property type="protein sequence ID" value="EYB68109.1"/>
    <property type="molecule type" value="Genomic_DNA"/>
</dbReference>
<feature type="domain" description="Histidine kinase" evidence="6">
    <location>
        <begin position="177"/>
        <end position="385"/>
    </location>
</feature>
<keyword evidence="5" id="KW-0472">Membrane</keyword>
<dbReference type="InterPro" id="IPR013656">
    <property type="entry name" value="PAS_4"/>
</dbReference>
<dbReference type="InterPro" id="IPR035965">
    <property type="entry name" value="PAS-like_dom_sf"/>
</dbReference>
<evidence type="ECO:0000313" key="7">
    <source>
        <dbReference type="EMBL" id="EYB68109.1"/>
    </source>
</evidence>
<dbReference type="CDD" id="cd00130">
    <property type="entry name" value="PAS"/>
    <property type="match status" value="1"/>
</dbReference>
<dbReference type="EC" id="2.7.13.3" evidence="2"/>
<evidence type="ECO:0000256" key="1">
    <source>
        <dbReference type="ARBA" id="ARBA00000085"/>
    </source>
</evidence>
<dbReference type="GO" id="GO:0004673">
    <property type="term" value="F:protein histidine kinase activity"/>
    <property type="evidence" value="ECO:0007669"/>
    <property type="project" value="UniProtKB-EC"/>
</dbReference>
<dbReference type="GO" id="GO:0007234">
    <property type="term" value="P:osmosensory signaling via phosphorelay pathway"/>
    <property type="evidence" value="ECO:0007669"/>
    <property type="project" value="TreeGrafter"/>
</dbReference>
<dbReference type="SMART" id="SM00387">
    <property type="entry name" value="HATPase_c"/>
    <property type="match status" value="1"/>
</dbReference>
<evidence type="ECO:0000313" key="8">
    <source>
        <dbReference type="Proteomes" id="UP000020492"/>
    </source>
</evidence>
<protein>
    <recommendedName>
        <fullName evidence="2">histidine kinase</fullName>
        <ecNumber evidence="2">2.7.13.3</ecNumber>
    </recommendedName>
</protein>
<dbReference type="PRINTS" id="PR00344">
    <property type="entry name" value="BCTRLSENSOR"/>
</dbReference>
<dbReference type="InterPro" id="IPR036890">
    <property type="entry name" value="HATPase_C_sf"/>
</dbReference>
<evidence type="ECO:0000259" key="6">
    <source>
        <dbReference type="PROSITE" id="PS50109"/>
    </source>
</evidence>
<dbReference type="STRING" id="1476583.DEIPH_ctg026orf0001"/>
<dbReference type="GO" id="GO:0016020">
    <property type="term" value="C:membrane"/>
    <property type="evidence" value="ECO:0007669"/>
    <property type="project" value="UniProtKB-SubCell"/>
</dbReference>
<dbReference type="InterPro" id="IPR004358">
    <property type="entry name" value="Sig_transdc_His_kin-like_C"/>
</dbReference>
<evidence type="ECO:0000256" key="2">
    <source>
        <dbReference type="ARBA" id="ARBA00012438"/>
    </source>
</evidence>
<dbReference type="InterPro" id="IPR005467">
    <property type="entry name" value="His_kinase_dom"/>
</dbReference>
<dbReference type="eggNOG" id="COG4251">
    <property type="taxonomic scope" value="Bacteria"/>
</dbReference>
<dbReference type="InterPro" id="IPR003594">
    <property type="entry name" value="HATPase_dom"/>
</dbReference>
<dbReference type="SUPFAM" id="SSF55874">
    <property type="entry name" value="ATPase domain of HSP90 chaperone/DNA topoisomerase II/histidine kinase"/>
    <property type="match status" value="1"/>
</dbReference>
<dbReference type="GO" id="GO:0000156">
    <property type="term" value="F:phosphorelay response regulator activity"/>
    <property type="evidence" value="ECO:0007669"/>
    <property type="project" value="TreeGrafter"/>
</dbReference>
<dbReference type="InterPro" id="IPR000014">
    <property type="entry name" value="PAS"/>
</dbReference>
<dbReference type="Gene3D" id="3.30.565.10">
    <property type="entry name" value="Histidine kinase-like ATPase, C-terminal domain"/>
    <property type="match status" value="1"/>
</dbReference>
<dbReference type="Gene3D" id="3.30.450.20">
    <property type="entry name" value="PAS domain"/>
    <property type="match status" value="1"/>
</dbReference>
<sequence>MESPATLEASLQALEAQVLRLQTALDQTQVLFQESPGAAFLLIPQGRILDVNVRGAALLGSTREVLQGRRLAQSLAPASQPTFAALLARVFEGRGRQTGEVQVLTSGGEVLDIALEASPQQSGGESPCCHLTLTDVTAFKLAHRALWDTQQAQETQLQDQALKLRQLQEEFESVMLASGREMEATLTRAESFLTLSRQHPETPSYLAHAEDGVRQTQGLLESLKQYMQMRFLRARMRSVDLGRVLREVLKDVQDQMAGRDVQVTSEALPTVYGDSQALQIILHEYLSNALKFTRTQPRIRLHVLVQETETEYRIGVEDNGVGFNMRQKDKAFELFGRLHPSAEYEGTGLGLPVVRRLCERFGGRAWGEGKVDQGATFWFAWPKTPAGK</sequence>
<comment type="catalytic activity">
    <reaction evidence="1">
        <text>ATP + protein L-histidine = ADP + protein N-phospho-L-histidine.</text>
        <dbReference type="EC" id="2.7.13.3"/>
    </reaction>
</comment>
<dbReference type="PATRIC" id="fig|1476583.3.peg.1747"/>
<evidence type="ECO:0000256" key="3">
    <source>
        <dbReference type="ARBA" id="ARBA00022679"/>
    </source>
</evidence>
<dbReference type="AlphaFoldDB" id="A0A016QQU3"/>
<proteinExistence type="predicted"/>
<dbReference type="OrthoDB" id="58669at2"/>
<dbReference type="Pfam" id="PF08448">
    <property type="entry name" value="PAS_4"/>
    <property type="match status" value="1"/>
</dbReference>